<dbReference type="Proteomes" id="UP001151287">
    <property type="component" value="Unassembled WGS sequence"/>
</dbReference>
<proteinExistence type="inferred from homology"/>
<evidence type="ECO:0000256" key="7">
    <source>
        <dbReference type="SAM" id="MobiDB-lite"/>
    </source>
</evidence>
<comment type="caution">
    <text evidence="8">The sequence shown here is derived from an EMBL/GenBank/DDBJ whole genome shotgun (WGS) entry which is preliminary data.</text>
</comment>
<dbReference type="GO" id="GO:0006788">
    <property type="term" value="P:heme oxidation"/>
    <property type="evidence" value="ECO:0007669"/>
    <property type="project" value="InterPro"/>
</dbReference>
<evidence type="ECO:0000256" key="5">
    <source>
        <dbReference type="ARBA" id="ARBA00022640"/>
    </source>
</evidence>
<keyword evidence="6" id="KW-0809">Transit peptide</keyword>
<dbReference type="AlphaFoldDB" id="A0A9Q0CMR3"/>
<dbReference type="CDD" id="cd19165">
    <property type="entry name" value="HemeO"/>
    <property type="match status" value="1"/>
</dbReference>
<keyword evidence="3" id="KW-0150">Chloroplast</keyword>
<gene>
    <name evidence="8" type="ORF">LUZ63_005354</name>
</gene>
<dbReference type="InterPro" id="IPR016053">
    <property type="entry name" value="Haem_Oase-like"/>
</dbReference>
<organism evidence="8 9">
    <name type="scientific">Rhynchospora breviuscula</name>
    <dbReference type="NCBI Taxonomy" id="2022672"/>
    <lineage>
        <taxon>Eukaryota</taxon>
        <taxon>Viridiplantae</taxon>
        <taxon>Streptophyta</taxon>
        <taxon>Embryophyta</taxon>
        <taxon>Tracheophyta</taxon>
        <taxon>Spermatophyta</taxon>
        <taxon>Magnoliopsida</taxon>
        <taxon>Liliopsida</taxon>
        <taxon>Poales</taxon>
        <taxon>Cyperaceae</taxon>
        <taxon>Cyperoideae</taxon>
        <taxon>Rhynchosporeae</taxon>
        <taxon>Rhynchospora</taxon>
    </lineage>
</organism>
<evidence type="ECO:0000256" key="6">
    <source>
        <dbReference type="ARBA" id="ARBA00022946"/>
    </source>
</evidence>
<feature type="region of interest" description="Disordered" evidence="7">
    <location>
        <begin position="30"/>
        <end position="67"/>
    </location>
</feature>
<evidence type="ECO:0000313" key="9">
    <source>
        <dbReference type="Proteomes" id="UP001151287"/>
    </source>
</evidence>
<comment type="subcellular location">
    <subcellularLocation>
        <location evidence="1">Plastid</location>
        <location evidence="1">Chloroplast</location>
    </subcellularLocation>
</comment>
<evidence type="ECO:0000256" key="3">
    <source>
        <dbReference type="ARBA" id="ARBA00022528"/>
    </source>
</evidence>
<dbReference type="InterPro" id="IPR002051">
    <property type="entry name" value="Haem_Oase"/>
</dbReference>
<dbReference type="GO" id="GO:0015979">
    <property type="term" value="P:photosynthesis"/>
    <property type="evidence" value="ECO:0007669"/>
    <property type="project" value="UniProtKB-KW"/>
</dbReference>
<dbReference type="GO" id="GO:0004392">
    <property type="term" value="F:heme oxygenase (decyclizing) activity"/>
    <property type="evidence" value="ECO:0007669"/>
    <property type="project" value="InterPro"/>
</dbReference>
<dbReference type="EMBL" id="JAMQYH010000002">
    <property type="protein sequence ID" value="KAJ1696842.1"/>
    <property type="molecule type" value="Genomic_DNA"/>
</dbReference>
<evidence type="ECO:0000256" key="1">
    <source>
        <dbReference type="ARBA" id="ARBA00004229"/>
    </source>
</evidence>
<dbReference type="GO" id="GO:0010024">
    <property type="term" value="P:phytochromobilin biosynthetic process"/>
    <property type="evidence" value="ECO:0007669"/>
    <property type="project" value="TreeGrafter"/>
</dbReference>
<keyword evidence="4" id="KW-0602">Photosynthesis</keyword>
<evidence type="ECO:0008006" key="10">
    <source>
        <dbReference type="Google" id="ProtNLM"/>
    </source>
</evidence>
<evidence type="ECO:0000313" key="8">
    <source>
        <dbReference type="EMBL" id="KAJ1696842.1"/>
    </source>
</evidence>
<comment type="similarity">
    <text evidence="2">Belongs to the heme oxygenase family.</text>
</comment>
<dbReference type="InterPro" id="IPR016951">
    <property type="entry name" value="Haem_Oase_decyc_pln"/>
</dbReference>
<dbReference type="SUPFAM" id="SSF48613">
    <property type="entry name" value="Heme oxygenase-like"/>
    <property type="match status" value="1"/>
</dbReference>
<keyword evidence="5" id="KW-0934">Plastid</keyword>
<dbReference type="InterPro" id="IPR016084">
    <property type="entry name" value="Haem_Oase-like_multi-hlx"/>
</dbReference>
<dbReference type="Pfam" id="PF01126">
    <property type="entry name" value="Heme_oxygenase"/>
    <property type="match status" value="1"/>
</dbReference>
<evidence type="ECO:0000256" key="4">
    <source>
        <dbReference type="ARBA" id="ARBA00022531"/>
    </source>
</evidence>
<dbReference type="GO" id="GO:0009507">
    <property type="term" value="C:chloroplast"/>
    <property type="evidence" value="ECO:0007669"/>
    <property type="project" value="UniProtKB-SubCell"/>
</dbReference>
<accession>A0A9Q0CMR3</accession>
<sequence length="283" mass="32261">MLSSLSPCPSPNLLFSKPLSLNPNPRRLSFPLHCSSSTTTSTSTSATTTTAVPTSSTAPVRRKRQRRRHFCPGESEGICEEMRFVAMRLRDESAETESEAMEKDDENTWQPSMEGFLKYLVDSKLVFDTIERIIDESSHVSYAYFRKSGLERTASLTKDIEWFKEQGFAIPEPSLPGVNYSTYLKKLAERSAPSFLCHCYNIYFAHATGGVGIGKQVFQKLSEERKLEFYNWDSDVQVLLKDLRESLNNLSKHWTRNEKNTCLQEATKSFVYLGKIVRLIILL</sequence>
<reference evidence="8" key="1">
    <citation type="journal article" date="2022" name="Cell">
        <title>Repeat-based holocentromeres influence genome architecture and karyotype evolution.</title>
        <authorList>
            <person name="Hofstatter P.G."/>
            <person name="Thangavel G."/>
            <person name="Lux T."/>
            <person name="Neumann P."/>
            <person name="Vondrak T."/>
            <person name="Novak P."/>
            <person name="Zhang M."/>
            <person name="Costa L."/>
            <person name="Castellani M."/>
            <person name="Scott A."/>
            <person name="Toegelov H."/>
            <person name="Fuchs J."/>
            <person name="Mata-Sucre Y."/>
            <person name="Dias Y."/>
            <person name="Vanzela A.L.L."/>
            <person name="Huettel B."/>
            <person name="Almeida C.C.S."/>
            <person name="Simkova H."/>
            <person name="Souza G."/>
            <person name="Pedrosa-Harand A."/>
            <person name="Macas J."/>
            <person name="Mayer K.F.X."/>
            <person name="Houben A."/>
            <person name="Marques A."/>
        </authorList>
    </citation>
    <scope>NUCLEOTIDE SEQUENCE</scope>
    <source>
        <strain evidence="8">RhyBre1mFocal</strain>
    </source>
</reference>
<evidence type="ECO:0000256" key="2">
    <source>
        <dbReference type="ARBA" id="ARBA00006134"/>
    </source>
</evidence>
<dbReference type="PANTHER" id="PTHR35703:SF1">
    <property type="entry name" value="INACTIVE HEME OXYGENASE 2, CHLOROPLASTIC-RELATED"/>
    <property type="match status" value="1"/>
</dbReference>
<dbReference type="OrthoDB" id="652091at2759"/>
<protein>
    <recommendedName>
        <fullName evidence="10">Heme oxygenase</fullName>
    </recommendedName>
</protein>
<dbReference type="PANTHER" id="PTHR35703">
    <property type="entry name" value="HEME OXYGENASE 1, CHLOROPLASTIC-RELATED"/>
    <property type="match status" value="1"/>
</dbReference>
<feature type="compositionally biased region" description="Low complexity" evidence="7">
    <location>
        <begin position="35"/>
        <end position="59"/>
    </location>
</feature>
<keyword evidence="9" id="KW-1185">Reference proteome</keyword>
<dbReference type="Gene3D" id="1.20.910.10">
    <property type="entry name" value="Heme oxygenase-like"/>
    <property type="match status" value="1"/>
</dbReference>
<name>A0A9Q0CMR3_9POAL</name>